<evidence type="ECO:0000259" key="2">
    <source>
        <dbReference type="Pfam" id="PF01593"/>
    </source>
</evidence>
<evidence type="ECO:0000313" key="3">
    <source>
        <dbReference type="EMBL" id="TKD08824.1"/>
    </source>
</evidence>
<dbReference type="Gene3D" id="3.90.660.10">
    <property type="match status" value="1"/>
</dbReference>
<dbReference type="Gene3D" id="3.50.50.60">
    <property type="entry name" value="FAD/NAD(P)-binding domain"/>
    <property type="match status" value="1"/>
</dbReference>
<sequence>MARTPLFRSLSRLLQISRAARQTGIPASELLAMQRERATLPRRRFLEMSAAALTLPIAASACGGEDPPKPPPAGEPTIAIVGGGIAGLHCAYRLKKLGVTATVYEASKRIGGRMYSDLATFPDGQHCELGGELIDTGHETMHDLAAELGIDLLDYKEDDPNLEHLVAHFGGTKLTEAEILSGFEPIAAKIDEALATLTDQEDLFVYYDKPNGGEALDALSLSAWLDQIGTSGPVRTLLEVAYNIEYGLEPDVTNVLNMMFLISTDTSSFDVFGDSDELFHAKDGNDTFPTRLAEDLNPEQIELEAALVALREEADGRYVLTFSRGSGTFEVTADHVVLALPFTKLREVTLDVELPDAKKRAIAELGYGTNAKLMVGFSSRPWRDAGSNGETFSDLPYQSTWETSRLQPGASGILTNFTGGNPGIQIGMGTPEERAAEFLDQIDQVFPGTKAAHNDKVARFHWPTHPFTLASYSAYKVGQYTTITGSESLRVKNLHFAGEHTSLDAQGYMEGGALSGAIAADEIAGDLGISTQALLRGQEERPRSLWLPGDRILARARAARTHRRWKTALRRAR</sequence>
<comment type="similarity">
    <text evidence="1">Belongs to the flavin monoamine oxidase family.</text>
</comment>
<dbReference type="PANTHER" id="PTHR43563:SF1">
    <property type="entry name" value="AMINE OXIDASE [FLAVIN-CONTAINING] B"/>
    <property type="match status" value="1"/>
</dbReference>
<evidence type="ECO:0000256" key="1">
    <source>
        <dbReference type="ARBA" id="ARBA00005995"/>
    </source>
</evidence>
<proteinExistence type="inferred from homology"/>
<dbReference type="AlphaFoldDB" id="A0A4V5PSE9"/>
<evidence type="ECO:0000313" key="4">
    <source>
        <dbReference type="Proteomes" id="UP000309215"/>
    </source>
</evidence>
<dbReference type="Gene3D" id="1.10.405.10">
    <property type="entry name" value="Guanine Nucleotide Dissociation Inhibitor, domain 1"/>
    <property type="match status" value="1"/>
</dbReference>
<dbReference type="PRINTS" id="PR00419">
    <property type="entry name" value="ADXRDTASE"/>
</dbReference>
<dbReference type="SUPFAM" id="SSF51905">
    <property type="entry name" value="FAD/NAD(P)-binding domain"/>
    <property type="match status" value="1"/>
</dbReference>
<dbReference type="InterPro" id="IPR002937">
    <property type="entry name" value="Amino_oxidase"/>
</dbReference>
<dbReference type="EMBL" id="SSMQ01000012">
    <property type="protein sequence ID" value="TKD08824.1"/>
    <property type="molecule type" value="Genomic_DNA"/>
</dbReference>
<accession>A0A4V5PSE9</accession>
<dbReference type="OrthoDB" id="337830at2"/>
<gene>
    <name evidence="3" type="ORF">E8A74_13605</name>
</gene>
<dbReference type="GO" id="GO:0016491">
    <property type="term" value="F:oxidoreductase activity"/>
    <property type="evidence" value="ECO:0007669"/>
    <property type="project" value="InterPro"/>
</dbReference>
<reference evidence="3 4" key="1">
    <citation type="submission" date="2019-04" db="EMBL/GenBank/DDBJ databases">
        <authorList>
            <person name="Li Y."/>
            <person name="Wang J."/>
        </authorList>
    </citation>
    <scope>NUCLEOTIDE SEQUENCE [LARGE SCALE GENOMIC DNA]</scope>
    <source>
        <strain evidence="3 4">DSM 14668</strain>
    </source>
</reference>
<protein>
    <submittedName>
        <fullName evidence="3">FAD-dependent oxidoreductase</fullName>
    </submittedName>
</protein>
<feature type="domain" description="Amine oxidase" evidence="2">
    <location>
        <begin position="85"/>
        <end position="523"/>
    </location>
</feature>
<organism evidence="3 4">
    <name type="scientific">Polyangium fumosum</name>
    <dbReference type="NCBI Taxonomy" id="889272"/>
    <lineage>
        <taxon>Bacteria</taxon>
        <taxon>Pseudomonadati</taxon>
        <taxon>Myxococcota</taxon>
        <taxon>Polyangia</taxon>
        <taxon>Polyangiales</taxon>
        <taxon>Polyangiaceae</taxon>
        <taxon>Polyangium</taxon>
    </lineage>
</organism>
<dbReference type="Pfam" id="PF01593">
    <property type="entry name" value="Amino_oxidase"/>
    <property type="match status" value="1"/>
</dbReference>
<dbReference type="InterPro" id="IPR050703">
    <property type="entry name" value="Flavin_MAO"/>
</dbReference>
<keyword evidence="4" id="KW-1185">Reference proteome</keyword>
<name>A0A4V5PSE9_9BACT</name>
<comment type="caution">
    <text evidence="3">The sequence shown here is derived from an EMBL/GenBank/DDBJ whole genome shotgun (WGS) entry which is preliminary data.</text>
</comment>
<dbReference type="Proteomes" id="UP000309215">
    <property type="component" value="Unassembled WGS sequence"/>
</dbReference>
<dbReference type="SUPFAM" id="SSF54373">
    <property type="entry name" value="FAD-linked reductases, C-terminal domain"/>
    <property type="match status" value="1"/>
</dbReference>
<dbReference type="InterPro" id="IPR036188">
    <property type="entry name" value="FAD/NAD-bd_sf"/>
</dbReference>
<dbReference type="PANTHER" id="PTHR43563">
    <property type="entry name" value="AMINE OXIDASE"/>
    <property type="match status" value="1"/>
</dbReference>